<name>A0A139IUC1_9PEZI</name>
<evidence type="ECO:0000313" key="3">
    <source>
        <dbReference type="Proteomes" id="UP000073492"/>
    </source>
</evidence>
<dbReference type="Proteomes" id="UP000073492">
    <property type="component" value="Unassembled WGS sequence"/>
</dbReference>
<gene>
    <name evidence="2" type="ORF">AC579_2930</name>
</gene>
<organism evidence="2 3">
    <name type="scientific">Pseudocercospora musae</name>
    <dbReference type="NCBI Taxonomy" id="113226"/>
    <lineage>
        <taxon>Eukaryota</taxon>
        <taxon>Fungi</taxon>
        <taxon>Dikarya</taxon>
        <taxon>Ascomycota</taxon>
        <taxon>Pezizomycotina</taxon>
        <taxon>Dothideomycetes</taxon>
        <taxon>Dothideomycetidae</taxon>
        <taxon>Mycosphaerellales</taxon>
        <taxon>Mycosphaerellaceae</taxon>
        <taxon>Pseudocercospora</taxon>
    </lineage>
</organism>
<accession>A0A139IUC1</accession>
<dbReference type="AlphaFoldDB" id="A0A139IUC1"/>
<evidence type="ECO:0000256" key="1">
    <source>
        <dbReference type="SAM" id="MobiDB-lite"/>
    </source>
</evidence>
<proteinExistence type="predicted"/>
<protein>
    <submittedName>
        <fullName evidence="2">Uncharacterized protein</fullName>
    </submittedName>
</protein>
<feature type="region of interest" description="Disordered" evidence="1">
    <location>
        <begin position="26"/>
        <end position="62"/>
    </location>
</feature>
<feature type="compositionally biased region" description="Polar residues" evidence="1">
    <location>
        <begin position="26"/>
        <end position="50"/>
    </location>
</feature>
<dbReference type="EMBL" id="LFZO01000009">
    <property type="protein sequence ID" value="KXT18212.1"/>
    <property type="molecule type" value="Genomic_DNA"/>
</dbReference>
<reference evidence="2 3" key="1">
    <citation type="submission" date="2015-07" db="EMBL/GenBank/DDBJ databases">
        <title>Comparative genomics of the Sigatoka disease complex on banana suggests a link between parallel evolutionary changes in Pseudocercospora fijiensis and Pseudocercospora eumusae and increased virulence on the banana host.</title>
        <authorList>
            <person name="Chang T.-C."/>
            <person name="Salvucci A."/>
            <person name="Crous P.W."/>
            <person name="Stergiopoulos I."/>
        </authorList>
    </citation>
    <scope>NUCLEOTIDE SEQUENCE [LARGE SCALE GENOMIC DNA]</scope>
    <source>
        <strain evidence="2 3">CBS 116634</strain>
    </source>
</reference>
<comment type="caution">
    <text evidence="2">The sequence shown here is derived from an EMBL/GenBank/DDBJ whole genome shotgun (WGS) entry which is preliminary data.</text>
</comment>
<sequence length="303" mass="32594">MLPLLSLRIPIFLSGLLRIKYNTSAGHAPHTPSQPTRSNPASQASWCSKSQPEHPIPSDPPPIFSRKISSGDTYAAGIDSLHPVARKESGIEALVKAFDNQPNFSLNALVGVETVASSPGGRDEHCVSCSPLYIAGAMAYQSDFMKIIEGFMASFSTQGDWTSPWLALRTLPAALLTDGRESSKSFVRVSTRGLVVQKCKGLKQHSPSKGLELLQHGRLFLIIAVRRSTAGSWWCHTAAQSMAMSNMPANIEATSYERISANEAMCSLTICARLLPAGVAGLDAGRCRPAQIGDASARQNMWT</sequence>
<keyword evidence="3" id="KW-1185">Reference proteome</keyword>
<evidence type="ECO:0000313" key="2">
    <source>
        <dbReference type="EMBL" id="KXT18212.1"/>
    </source>
</evidence>